<evidence type="ECO:0000313" key="2">
    <source>
        <dbReference type="EMBL" id="KAF2446353.1"/>
    </source>
</evidence>
<keyword evidence="3" id="KW-1185">Reference proteome</keyword>
<keyword evidence="1" id="KW-0732">Signal</keyword>
<feature type="chain" id="PRO_5040432971" evidence="1">
    <location>
        <begin position="28"/>
        <end position="121"/>
    </location>
</feature>
<gene>
    <name evidence="2" type="ORF">P171DRAFT_430516</name>
</gene>
<dbReference type="AlphaFoldDB" id="A0A9P4PN70"/>
<proteinExistence type="predicted"/>
<dbReference type="OrthoDB" id="4157427at2759"/>
<dbReference type="Proteomes" id="UP000799764">
    <property type="component" value="Unassembled WGS sequence"/>
</dbReference>
<organism evidence="2 3">
    <name type="scientific">Karstenula rhodostoma CBS 690.94</name>
    <dbReference type="NCBI Taxonomy" id="1392251"/>
    <lineage>
        <taxon>Eukaryota</taxon>
        <taxon>Fungi</taxon>
        <taxon>Dikarya</taxon>
        <taxon>Ascomycota</taxon>
        <taxon>Pezizomycotina</taxon>
        <taxon>Dothideomycetes</taxon>
        <taxon>Pleosporomycetidae</taxon>
        <taxon>Pleosporales</taxon>
        <taxon>Massarineae</taxon>
        <taxon>Didymosphaeriaceae</taxon>
        <taxon>Karstenula</taxon>
    </lineage>
</organism>
<feature type="signal peptide" evidence="1">
    <location>
        <begin position="1"/>
        <end position="27"/>
    </location>
</feature>
<comment type="caution">
    <text evidence="2">The sequence shown here is derived from an EMBL/GenBank/DDBJ whole genome shotgun (WGS) entry which is preliminary data.</text>
</comment>
<evidence type="ECO:0000256" key="1">
    <source>
        <dbReference type="SAM" id="SignalP"/>
    </source>
</evidence>
<sequence>MGSTYGSQTRISLGLALVFTFIVGSQGSSLATFSDEKCLNSLEGIDGPNGYPNGTCTPLDIKGPAWKSFQIVGLDHGCTREEYPTIHANPARQQLWSSHTSPLATTDRGYTTASTSAIYLR</sequence>
<dbReference type="EMBL" id="MU001498">
    <property type="protein sequence ID" value="KAF2446353.1"/>
    <property type="molecule type" value="Genomic_DNA"/>
</dbReference>
<protein>
    <submittedName>
        <fullName evidence="2">Uncharacterized protein</fullName>
    </submittedName>
</protein>
<name>A0A9P4PN70_9PLEO</name>
<evidence type="ECO:0000313" key="3">
    <source>
        <dbReference type="Proteomes" id="UP000799764"/>
    </source>
</evidence>
<accession>A0A9P4PN70</accession>
<reference evidence="2" key="1">
    <citation type="journal article" date="2020" name="Stud. Mycol.">
        <title>101 Dothideomycetes genomes: a test case for predicting lifestyles and emergence of pathogens.</title>
        <authorList>
            <person name="Haridas S."/>
            <person name="Albert R."/>
            <person name="Binder M."/>
            <person name="Bloem J."/>
            <person name="Labutti K."/>
            <person name="Salamov A."/>
            <person name="Andreopoulos B."/>
            <person name="Baker S."/>
            <person name="Barry K."/>
            <person name="Bills G."/>
            <person name="Bluhm B."/>
            <person name="Cannon C."/>
            <person name="Castanera R."/>
            <person name="Culley D."/>
            <person name="Daum C."/>
            <person name="Ezra D."/>
            <person name="Gonzalez J."/>
            <person name="Henrissat B."/>
            <person name="Kuo A."/>
            <person name="Liang C."/>
            <person name="Lipzen A."/>
            <person name="Lutzoni F."/>
            <person name="Magnuson J."/>
            <person name="Mondo S."/>
            <person name="Nolan M."/>
            <person name="Ohm R."/>
            <person name="Pangilinan J."/>
            <person name="Park H.-J."/>
            <person name="Ramirez L."/>
            <person name="Alfaro M."/>
            <person name="Sun H."/>
            <person name="Tritt A."/>
            <person name="Yoshinaga Y."/>
            <person name="Zwiers L.-H."/>
            <person name="Turgeon B."/>
            <person name="Goodwin S."/>
            <person name="Spatafora J."/>
            <person name="Crous P."/>
            <person name="Grigoriev I."/>
        </authorList>
    </citation>
    <scope>NUCLEOTIDE SEQUENCE</scope>
    <source>
        <strain evidence="2">CBS 690.94</strain>
    </source>
</reference>